<proteinExistence type="predicted"/>
<sequence>MNRLKFRQVAHALSAFFAVTFVLCSLWDLLFPSLSMEGLWRFLIPGYQSLTWGSFFLGLVVTFLYGIYTAFVLVPLYNLFQVRESKA</sequence>
<evidence type="ECO:0000313" key="2">
    <source>
        <dbReference type="EMBL" id="MBI3016156.1"/>
    </source>
</evidence>
<feature type="transmembrane region" description="Helical" evidence="1">
    <location>
        <begin position="12"/>
        <end position="35"/>
    </location>
</feature>
<reference evidence="2" key="1">
    <citation type="submission" date="2020-07" db="EMBL/GenBank/DDBJ databases">
        <title>Huge and variable diversity of episymbiotic CPR bacteria and DPANN archaea in groundwater ecosystems.</title>
        <authorList>
            <person name="He C.Y."/>
            <person name="Keren R."/>
            <person name="Whittaker M."/>
            <person name="Farag I.F."/>
            <person name="Doudna J."/>
            <person name="Cate J.H.D."/>
            <person name="Banfield J.F."/>
        </authorList>
    </citation>
    <scope>NUCLEOTIDE SEQUENCE</scope>
    <source>
        <strain evidence="2">NC_groundwater_717_Ag_S-0.2um_59_8</strain>
    </source>
</reference>
<gene>
    <name evidence="2" type="ORF">HYY65_14090</name>
</gene>
<name>A0A932GS49_UNCTE</name>
<dbReference type="Proteomes" id="UP000741360">
    <property type="component" value="Unassembled WGS sequence"/>
</dbReference>
<protein>
    <submittedName>
        <fullName evidence="2">Uncharacterized protein</fullName>
    </submittedName>
</protein>
<dbReference type="AlphaFoldDB" id="A0A932GS49"/>
<keyword evidence="1" id="KW-0812">Transmembrane</keyword>
<keyword evidence="1" id="KW-0472">Membrane</keyword>
<evidence type="ECO:0000313" key="3">
    <source>
        <dbReference type="Proteomes" id="UP000741360"/>
    </source>
</evidence>
<dbReference type="EMBL" id="JACPSX010000269">
    <property type="protein sequence ID" value="MBI3016156.1"/>
    <property type="molecule type" value="Genomic_DNA"/>
</dbReference>
<organism evidence="2 3">
    <name type="scientific">Tectimicrobiota bacterium</name>
    <dbReference type="NCBI Taxonomy" id="2528274"/>
    <lineage>
        <taxon>Bacteria</taxon>
        <taxon>Pseudomonadati</taxon>
        <taxon>Nitrospinota/Tectimicrobiota group</taxon>
        <taxon>Candidatus Tectimicrobiota</taxon>
    </lineage>
</organism>
<evidence type="ECO:0000256" key="1">
    <source>
        <dbReference type="SAM" id="Phobius"/>
    </source>
</evidence>
<dbReference type="InterPro" id="IPR044020">
    <property type="entry name" value="DUF5676"/>
</dbReference>
<comment type="caution">
    <text evidence="2">The sequence shown here is derived from an EMBL/GenBank/DDBJ whole genome shotgun (WGS) entry which is preliminary data.</text>
</comment>
<keyword evidence="1" id="KW-1133">Transmembrane helix</keyword>
<accession>A0A932GS49</accession>
<feature type="transmembrane region" description="Helical" evidence="1">
    <location>
        <begin position="55"/>
        <end position="80"/>
    </location>
</feature>
<dbReference type="Pfam" id="PF18926">
    <property type="entry name" value="DUF5676"/>
    <property type="match status" value="1"/>
</dbReference>